<name>A0ABR1XA40_9PEZI</name>
<dbReference type="Proteomes" id="UP001433268">
    <property type="component" value="Unassembled WGS sequence"/>
</dbReference>
<reference evidence="2 3" key="1">
    <citation type="submission" date="2023-01" db="EMBL/GenBank/DDBJ databases">
        <title>Analysis of 21 Apiospora genomes using comparative genomics revels a genus with tremendous synthesis potential of carbohydrate active enzymes and secondary metabolites.</title>
        <authorList>
            <person name="Sorensen T."/>
        </authorList>
    </citation>
    <scope>NUCLEOTIDE SEQUENCE [LARGE SCALE GENOMIC DNA]</scope>
    <source>
        <strain evidence="2 3">CBS 114990</strain>
    </source>
</reference>
<dbReference type="EMBL" id="JAQQWN010000002">
    <property type="protein sequence ID" value="KAK8093534.1"/>
    <property type="molecule type" value="Genomic_DNA"/>
</dbReference>
<gene>
    <name evidence="2" type="ORF">PG997_000219</name>
</gene>
<organism evidence="2 3">
    <name type="scientific">Apiospora hydei</name>
    <dbReference type="NCBI Taxonomy" id="1337664"/>
    <lineage>
        <taxon>Eukaryota</taxon>
        <taxon>Fungi</taxon>
        <taxon>Dikarya</taxon>
        <taxon>Ascomycota</taxon>
        <taxon>Pezizomycotina</taxon>
        <taxon>Sordariomycetes</taxon>
        <taxon>Xylariomycetidae</taxon>
        <taxon>Amphisphaeriales</taxon>
        <taxon>Apiosporaceae</taxon>
        <taxon>Apiospora</taxon>
    </lineage>
</organism>
<comment type="caution">
    <text evidence="2">The sequence shown here is derived from an EMBL/GenBank/DDBJ whole genome shotgun (WGS) entry which is preliminary data.</text>
</comment>
<feature type="domain" description="DUF7770" evidence="1">
    <location>
        <begin position="31"/>
        <end position="183"/>
    </location>
</feature>
<evidence type="ECO:0000313" key="2">
    <source>
        <dbReference type="EMBL" id="KAK8093534.1"/>
    </source>
</evidence>
<sequence>MMSPITTDLDDAHWLLMVSEDDLQKAEVNKIHLCALRNELNQGEDGQPPTNHWVVCLETSPGSCVMLDMAPGYGEDGLRGQILVTAFRGCTFTDEALRTFTYDCRATKTASEILHMIQDKGRHSYTFSPEWEGCRYWISVVMDDLEAEGILDTGASKDALEHLSQYWVCPEGSQPREMRKGRFS</sequence>
<dbReference type="InterPro" id="IPR056672">
    <property type="entry name" value="DUF7770"/>
</dbReference>
<proteinExistence type="predicted"/>
<keyword evidence="3" id="KW-1185">Reference proteome</keyword>
<dbReference type="Pfam" id="PF24968">
    <property type="entry name" value="DUF7770"/>
    <property type="match status" value="1"/>
</dbReference>
<evidence type="ECO:0000259" key="1">
    <source>
        <dbReference type="Pfam" id="PF24968"/>
    </source>
</evidence>
<dbReference type="GeneID" id="92037594"/>
<dbReference type="RefSeq" id="XP_066674307.1">
    <property type="nucleotide sequence ID" value="XM_066804534.1"/>
</dbReference>
<accession>A0ABR1XA40</accession>
<protein>
    <recommendedName>
        <fullName evidence="1">DUF7770 domain-containing protein</fullName>
    </recommendedName>
</protein>
<evidence type="ECO:0000313" key="3">
    <source>
        <dbReference type="Proteomes" id="UP001433268"/>
    </source>
</evidence>